<comment type="caution">
    <text evidence="14">The sequence shown here is derived from an EMBL/GenBank/DDBJ whole genome shotgun (WGS) entry which is preliminary data.</text>
</comment>
<protein>
    <recommendedName>
        <fullName evidence="3">non-specific serine/threonine protein kinase</fullName>
        <ecNumber evidence="3">2.7.11.1</ecNumber>
    </recommendedName>
</protein>
<dbReference type="AlphaFoldDB" id="A0A9Q3IV06"/>
<dbReference type="GO" id="GO:0030490">
    <property type="term" value="P:maturation of SSU-rRNA"/>
    <property type="evidence" value="ECO:0007669"/>
    <property type="project" value="TreeGrafter"/>
</dbReference>
<evidence type="ECO:0000313" key="15">
    <source>
        <dbReference type="Proteomes" id="UP000765509"/>
    </source>
</evidence>
<dbReference type="GO" id="GO:0046872">
    <property type="term" value="F:metal ion binding"/>
    <property type="evidence" value="ECO:0007669"/>
    <property type="project" value="UniProtKB-KW"/>
</dbReference>
<dbReference type="InterPro" id="IPR027417">
    <property type="entry name" value="P-loop_NTPase"/>
</dbReference>
<evidence type="ECO:0000256" key="1">
    <source>
        <dbReference type="ARBA" id="ARBA00001946"/>
    </source>
</evidence>
<dbReference type="GO" id="GO:0030688">
    <property type="term" value="C:preribosome, small subunit precursor"/>
    <property type="evidence" value="ECO:0007669"/>
    <property type="project" value="TreeGrafter"/>
</dbReference>
<comment type="cofactor">
    <cofactor evidence="1">
        <name>Mg(2+)</name>
        <dbReference type="ChEBI" id="CHEBI:18420"/>
    </cofactor>
</comment>
<comment type="catalytic activity">
    <reaction evidence="11">
        <text>L-threonyl-[protein] + ATP = O-phospho-L-threonyl-[protein] + ADP + H(+)</text>
        <dbReference type="Rhea" id="RHEA:46608"/>
        <dbReference type="Rhea" id="RHEA-COMP:11060"/>
        <dbReference type="Rhea" id="RHEA-COMP:11605"/>
        <dbReference type="ChEBI" id="CHEBI:15378"/>
        <dbReference type="ChEBI" id="CHEBI:30013"/>
        <dbReference type="ChEBI" id="CHEBI:30616"/>
        <dbReference type="ChEBI" id="CHEBI:61977"/>
        <dbReference type="ChEBI" id="CHEBI:456216"/>
        <dbReference type="EC" id="2.7.11.1"/>
    </reaction>
</comment>
<dbReference type="PANTHER" id="PTHR45852:SF1">
    <property type="entry name" value="SERINE_THREONINE-PROTEIN KINASE RIO2"/>
    <property type="match status" value="1"/>
</dbReference>
<evidence type="ECO:0000256" key="3">
    <source>
        <dbReference type="ARBA" id="ARBA00012513"/>
    </source>
</evidence>
<evidence type="ECO:0000259" key="13">
    <source>
        <dbReference type="SMART" id="SM00090"/>
    </source>
</evidence>
<dbReference type="EMBL" id="AVOT02055844">
    <property type="protein sequence ID" value="MBW0550315.1"/>
    <property type="molecule type" value="Genomic_DNA"/>
</dbReference>
<dbReference type="OrthoDB" id="10258631at2759"/>
<feature type="domain" description="RIO kinase" evidence="13">
    <location>
        <begin position="95"/>
        <end position="255"/>
    </location>
</feature>
<keyword evidence="5" id="KW-0808">Transferase</keyword>
<organism evidence="14 15">
    <name type="scientific">Austropuccinia psidii MF-1</name>
    <dbReference type="NCBI Taxonomy" id="1389203"/>
    <lineage>
        <taxon>Eukaryota</taxon>
        <taxon>Fungi</taxon>
        <taxon>Dikarya</taxon>
        <taxon>Basidiomycota</taxon>
        <taxon>Pucciniomycotina</taxon>
        <taxon>Pucciniomycetes</taxon>
        <taxon>Pucciniales</taxon>
        <taxon>Sphaerophragmiaceae</taxon>
        <taxon>Austropuccinia</taxon>
    </lineage>
</organism>
<dbReference type="Proteomes" id="UP000765509">
    <property type="component" value="Unassembled WGS sequence"/>
</dbReference>
<dbReference type="InterPro" id="IPR018934">
    <property type="entry name" value="RIO_dom"/>
</dbReference>
<name>A0A9Q3IV06_9BASI</name>
<dbReference type="GO" id="GO:0005829">
    <property type="term" value="C:cytosol"/>
    <property type="evidence" value="ECO:0007669"/>
    <property type="project" value="TreeGrafter"/>
</dbReference>
<comment type="catalytic activity">
    <reaction evidence="12">
        <text>L-seryl-[protein] + ATP = O-phospho-L-seryl-[protein] + ADP + H(+)</text>
        <dbReference type="Rhea" id="RHEA:17989"/>
        <dbReference type="Rhea" id="RHEA-COMP:9863"/>
        <dbReference type="Rhea" id="RHEA-COMP:11604"/>
        <dbReference type="ChEBI" id="CHEBI:15378"/>
        <dbReference type="ChEBI" id="CHEBI:29999"/>
        <dbReference type="ChEBI" id="CHEBI:30616"/>
        <dbReference type="ChEBI" id="CHEBI:83421"/>
        <dbReference type="ChEBI" id="CHEBI:456216"/>
        <dbReference type="EC" id="2.7.11.1"/>
    </reaction>
</comment>
<keyword evidence="7" id="KW-0547">Nucleotide-binding</keyword>
<evidence type="ECO:0000256" key="4">
    <source>
        <dbReference type="ARBA" id="ARBA00022527"/>
    </source>
</evidence>
<dbReference type="GO" id="GO:0004674">
    <property type="term" value="F:protein serine/threonine kinase activity"/>
    <property type="evidence" value="ECO:0007669"/>
    <property type="project" value="UniProtKB-KW"/>
</dbReference>
<keyword evidence="15" id="KW-1185">Reference proteome</keyword>
<dbReference type="Gene3D" id="3.30.200.20">
    <property type="entry name" value="Phosphorylase Kinase, domain 1"/>
    <property type="match status" value="1"/>
</dbReference>
<evidence type="ECO:0000256" key="12">
    <source>
        <dbReference type="ARBA" id="ARBA00048679"/>
    </source>
</evidence>
<sequence length="257" mass="28445">MPRSPQITSCLQGEGSVIEKTIAEVRKLTGSAKITNLPQYLHEAASTKDGGTIGCTKHQRFAAMSVAAKLVKIGSKNQEIVSKSLIANISGLKSGGVNKCTGELAKRNLLMKESNAKWRFIANQIGIGKEADVYVVAAENESERVLKIHRLGRITFCAIKSKSVYLQKSRSTSWMYMSCLAAQKEFKFTKVLHQHAFPVPKPIHKARHCLVMLLIDAFPLRQIPDLPHPGALYLDLMDLIVKLARVGLIHKKIINHL</sequence>
<evidence type="ECO:0000256" key="6">
    <source>
        <dbReference type="ARBA" id="ARBA00022723"/>
    </source>
</evidence>
<dbReference type="SUPFAM" id="SSF56112">
    <property type="entry name" value="Protein kinase-like (PK-like)"/>
    <property type="match status" value="1"/>
</dbReference>
<dbReference type="FunFam" id="3.30.200.20:FF:000052">
    <property type="entry name" value="Serine/threonine-protein kinase RIO2"/>
    <property type="match status" value="1"/>
</dbReference>
<evidence type="ECO:0000313" key="14">
    <source>
        <dbReference type="EMBL" id="MBW0550315.1"/>
    </source>
</evidence>
<dbReference type="PANTHER" id="PTHR45852">
    <property type="entry name" value="SER/THR-PROTEIN KINASE RIO2"/>
    <property type="match status" value="1"/>
</dbReference>
<dbReference type="GO" id="GO:0005524">
    <property type="term" value="F:ATP binding"/>
    <property type="evidence" value="ECO:0007669"/>
    <property type="project" value="UniProtKB-KW"/>
</dbReference>
<dbReference type="EC" id="2.7.11.1" evidence="3"/>
<dbReference type="InterPro" id="IPR000687">
    <property type="entry name" value="RIO_kinase"/>
</dbReference>
<gene>
    <name evidence="14" type="ORF">O181_090030</name>
</gene>
<dbReference type="InterPro" id="IPR011009">
    <property type="entry name" value="Kinase-like_dom_sf"/>
</dbReference>
<evidence type="ECO:0000256" key="2">
    <source>
        <dbReference type="ARBA" id="ARBA00009196"/>
    </source>
</evidence>
<reference evidence="14" key="1">
    <citation type="submission" date="2021-03" db="EMBL/GenBank/DDBJ databases">
        <title>Draft genome sequence of rust myrtle Austropuccinia psidii MF-1, a brazilian biotype.</title>
        <authorList>
            <person name="Quecine M.C."/>
            <person name="Pachon D.M.R."/>
            <person name="Bonatelli M.L."/>
            <person name="Correr F.H."/>
            <person name="Franceschini L.M."/>
            <person name="Leite T.F."/>
            <person name="Margarido G.R.A."/>
            <person name="Almeida C.A."/>
            <person name="Ferrarezi J.A."/>
            <person name="Labate C.A."/>
        </authorList>
    </citation>
    <scope>NUCLEOTIDE SEQUENCE</scope>
    <source>
        <strain evidence="14">MF-1</strain>
    </source>
</reference>
<keyword evidence="6" id="KW-0479">Metal-binding</keyword>
<evidence type="ECO:0000256" key="7">
    <source>
        <dbReference type="ARBA" id="ARBA00022741"/>
    </source>
</evidence>
<evidence type="ECO:0000256" key="10">
    <source>
        <dbReference type="ARBA" id="ARBA00022842"/>
    </source>
</evidence>
<proteinExistence type="inferred from homology"/>
<dbReference type="Pfam" id="PF01163">
    <property type="entry name" value="RIO1"/>
    <property type="match status" value="1"/>
</dbReference>
<evidence type="ECO:0000256" key="8">
    <source>
        <dbReference type="ARBA" id="ARBA00022777"/>
    </source>
</evidence>
<keyword evidence="9" id="KW-0067">ATP-binding</keyword>
<accession>A0A9Q3IV06</accession>
<keyword evidence="8" id="KW-0418">Kinase</keyword>
<dbReference type="Gene3D" id="3.40.50.300">
    <property type="entry name" value="P-loop containing nucleotide triphosphate hydrolases"/>
    <property type="match status" value="1"/>
</dbReference>
<evidence type="ECO:0000256" key="9">
    <source>
        <dbReference type="ARBA" id="ARBA00022840"/>
    </source>
</evidence>
<dbReference type="SMART" id="SM00090">
    <property type="entry name" value="RIO"/>
    <property type="match status" value="1"/>
</dbReference>
<evidence type="ECO:0000256" key="5">
    <source>
        <dbReference type="ARBA" id="ARBA00022679"/>
    </source>
</evidence>
<comment type="similarity">
    <text evidence="2">Belongs to the protein kinase superfamily. RIO-type Ser/Thr kinase family.</text>
</comment>
<keyword evidence="10" id="KW-0460">Magnesium</keyword>
<dbReference type="GO" id="GO:0005634">
    <property type="term" value="C:nucleus"/>
    <property type="evidence" value="ECO:0007669"/>
    <property type="project" value="TreeGrafter"/>
</dbReference>
<evidence type="ECO:0000256" key="11">
    <source>
        <dbReference type="ARBA" id="ARBA00047899"/>
    </source>
</evidence>
<keyword evidence="4" id="KW-0723">Serine/threonine-protein kinase</keyword>